<name>A0A9W6V4U0_9ACTN</name>
<comment type="caution">
    <text evidence="2">The sequence shown here is derived from an EMBL/GenBank/DDBJ whole genome shotgun (WGS) entry which is preliminary data.</text>
</comment>
<dbReference type="EMBL" id="BSSA01000026">
    <property type="protein sequence ID" value="GLW73608.1"/>
    <property type="molecule type" value="Genomic_DNA"/>
</dbReference>
<reference evidence="2" key="1">
    <citation type="submission" date="2023-02" db="EMBL/GenBank/DDBJ databases">
        <title>Kitasatospora phosalacinea NBRC 14627.</title>
        <authorList>
            <person name="Ichikawa N."/>
            <person name="Sato H."/>
            <person name="Tonouchi N."/>
        </authorList>
    </citation>
    <scope>NUCLEOTIDE SEQUENCE</scope>
    <source>
        <strain evidence="2">NBRC 14627</strain>
    </source>
</reference>
<feature type="compositionally biased region" description="Basic residues" evidence="1">
    <location>
        <begin position="1"/>
        <end position="13"/>
    </location>
</feature>
<dbReference type="AlphaFoldDB" id="A0A9W6V4U0"/>
<organism evidence="2 3">
    <name type="scientific">Kitasatospora phosalacinea</name>
    <dbReference type="NCBI Taxonomy" id="2065"/>
    <lineage>
        <taxon>Bacteria</taxon>
        <taxon>Bacillati</taxon>
        <taxon>Actinomycetota</taxon>
        <taxon>Actinomycetes</taxon>
        <taxon>Kitasatosporales</taxon>
        <taxon>Streptomycetaceae</taxon>
        <taxon>Kitasatospora</taxon>
    </lineage>
</organism>
<evidence type="ECO:0000256" key="1">
    <source>
        <dbReference type="SAM" id="MobiDB-lite"/>
    </source>
</evidence>
<proteinExistence type="predicted"/>
<feature type="region of interest" description="Disordered" evidence="1">
    <location>
        <begin position="75"/>
        <end position="110"/>
    </location>
</feature>
<feature type="region of interest" description="Disordered" evidence="1">
    <location>
        <begin position="1"/>
        <end position="30"/>
    </location>
</feature>
<accession>A0A9W6V4U0</accession>
<dbReference type="Proteomes" id="UP001165041">
    <property type="component" value="Unassembled WGS sequence"/>
</dbReference>
<evidence type="ECO:0000313" key="3">
    <source>
        <dbReference type="Proteomes" id="UP001165041"/>
    </source>
</evidence>
<feature type="compositionally biased region" description="Acidic residues" evidence="1">
    <location>
        <begin position="95"/>
        <end position="104"/>
    </location>
</feature>
<protein>
    <submittedName>
        <fullName evidence="2">Uncharacterized protein</fullName>
    </submittedName>
</protein>
<gene>
    <name evidence="2" type="ORF">Kpho02_59070</name>
</gene>
<evidence type="ECO:0000313" key="2">
    <source>
        <dbReference type="EMBL" id="GLW73608.1"/>
    </source>
</evidence>
<sequence>MLRRDHGRARSASRRGPPGARSEPVRGAAWRTPAVEAAAALVRLRAAAGVRVIDSLVVLRDAEGEVTYAELADPEHLQGVAGPDGDELPLIGPEDAQEAAEPLEPDGARR</sequence>